<reference evidence="10" key="2">
    <citation type="submission" date="2015-01" db="EMBL/GenBank/DDBJ databases">
        <title>Evolutionary Origins and Diversification of the Mycorrhizal Mutualists.</title>
        <authorList>
            <consortium name="DOE Joint Genome Institute"/>
            <consortium name="Mycorrhizal Genomics Consortium"/>
            <person name="Kohler A."/>
            <person name="Kuo A."/>
            <person name="Nagy L.G."/>
            <person name="Floudas D."/>
            <person name="Copeland A."/>
            <person name="Barry K.W."/>
            <person name="Cichocki N."/>
            <person name="Veneault-Fourrey C."/>
            <person name="LaButti K."/>
            <person name="Lindquist E.A."/>
            <person name="Lipzen A."/>
            <person name="Lundell T."/>
            <person name="Morin E."/>
            <person name="Murat C."/>
            <person name="Riley R."/>
            <person name="Ohm R."/>
            <person name="Sun H."/>
            <person name="Tunlid A."/>
            <person name="Henrissat B."/>
            <person name="Grigoriev I.V."/>
            <person name="Hibbett D.S."/>
            <person name="Martin F."/>
        </authorList>
    </citation>
    <scope>NUCLEOTIDE SEQUENCE [LARGE SCALE GENOMIC DNA]</scope>
    <source>
        <strain evidence="10">MUT 4182</strain>
    </source>
</reference>
<dbReference type="GO" id="GO:0046103">
    <property type="term" value="P:inosine biosynthetic process"/>
    <property type="evidence" value="ECO:0007669"/>
    <property type="project" value="TreeGrafter"/>
</dbReference>
<feature type="domain" description="Adenosine deaminase" evidence="8">
    <location>
        <begin position="31"/>
        <end position="355"/>
    </location>
</feature>
<dbReference type="OrthoDB" id="272271at2759"/>
<dbReference type="STRING" id="1051891.A0A0C3LXU9"/>
<dbReference type="PANTHER" id="PTHR11409">
    <property type="entry name" value="ADENOSINE DEAMINASE"/>
    <property type="match status" value="1"/>
</dbReference>
<name>A0A0C3LXU9_9AGAM</name>
<dbReference type="Proteomes" id="UP000054248">
    <property type="component" value="Unassembled WGS sequence"/>
</dbReference>
<keyword evidence="6" id="KW-0546">Nucleotide metabolism</keyword>
<comment type="similarity">
    <text evidence="2">Belongs to the metallo-dependent hydrolases superfamily. Adenosine and AMP deaminases family.</text>
</comment>
<evidence type="ECO:0000256" key="7">
    <source>
        <dbReference type="ARBA" id="ARBA00048787"/>
    </source>
</evidence>
<dbReference type="InterPro" id="IPR006330">
    <property type="entry name" value="Ado/ade_deaminase"/>
</dbReference>
<evidence type="ECO:0000256" key="2">
    <source>
        <dbReference type="ARBA" id="ARBA00006676"/>
    </source>
</evidence>
<evidence type="ECO:0000256" key="1">
    <source>
        <dbReference type="ARBA" id="ARBA00001947"/>
    </source>
</evidence>
<dbReference type="EMBL" id="KN823026">
    <property type="protein sequence ID" value="KIO26302.1"/>
    <property type="molecule type" value="Genomic_DNA"/>
</dbReference>
<dbReference type="GO" id="GO:0006154">
    <property type="term" value="P:adenosine catabolic process"/>
    <property type="evidence" value="ECO:0007669"/>
    <property type="project" value="TreeGrafter"/>
</dbReference>
<evidence type="ECO:0000313" key="10">
    <source>
        <dbReference type="Proteomes" id="UP000054248"/>
    </source>
</evidence>
<dbReference type="HOGENOM" id="CLU_039228_3_0_1"/>
<dbReference type="PANTHER" id="PTHR11409:SF42">
    <property type="entry name" value="ADENOSINE DEAMINASE-LIKE PROTEIN"/>
    <property type="match status" value="1"/>
</dbReference>
<dbReference type="Gene3D" id="3.20.20.140">
    <property type="entry name" value="Metal-dependent hydrolases"/>
    <property type="match status" value="1"/>
</dbReference>
<keyword evidence="5" id="KW-0862">Zinc</keyword>
<dbReference type="AlphaFoldDB" id="A0A0C3LXU9"/>
<organism evidence="9 10">
    <name type="scientific">Tulasnella calospora MUT 4182</name>
    <dbReference type="NCBI Taxonomy" id="1051891"/>
    <lineage>
        <taxon>Eukaryota</taxon>
        <taxon>Fungi</taxon>
        <taxon>Dikarya</taxon>
        <taxon>Basidiomycota</taxon>
        <taxon>Agaricomycotina</taxon>
        <taxon>Agaricomycetes</taxon>
        <taxon>Cantharellales</taxon>
        <taxon>Tulasnellaceae</taxon>
        <taxon>Tulasnella</taxon>
    </lineage>
</organism>
<keyword evidence="4" id="KW-0378">Hydrolase</keyword>
<reference evidence="9 10" key="1">
    <citation type="submission" date="2014-04" db="EMBL/GenBank/DDBJ databases">
        <authorList>
            <consortium name="DOE Joint Genome Institute"/>
            <person name="Kuo A."/>
            <person name="Girlanda M."/>
            <person name="Perotto S."/>
            <person name="Kohler A."/>
            <person name="Nagy L.G."/>
            <person name="Floudas D."/>
            <person name="Copeland A."/>
            <person name="Barry K.W."/>
            <person name="Cichocki N."/>
            <person name="Veneault-Fourrey C."/>
            <person name="LaButti K."/>
            <person name="Lindquist E.A."/>
            <person name="Lipzen A."/>
            <person name="Lundell T."/>
            <person name="Morin E."/>
            <person name="Murat C."/>
            <person name="Sun H."/>
            <person name="Tunlid A."/>
            <person name="Henrissat B."/>
            <person name="Grigoriev I.V."/>
            <person name="Hibbett D.S."/>
            <person name="Martin F."/>
            <person name="Nordberg H.P."/>
            <person name="Cantor M.N."/>
            <person name="Hua S.X."/>
        </authorList>
    </citation>
    <scope>NUCLEOTIDE SEQUENCE [LARGE SCALE GENOMIC DNA]</scope>
    <source>
        <strain evidence="9 10">MUT 4182</strain>
    </source>
</reference>
<dbReference type="GO" id="GO:0009117">
    <property type="term" value="P:nucleotide metabolic process"/>
    <property type="evidence" value="ECO:0007669"/>
    <property type="project" value="UniProtKB-KW"/>
</dbReference>
<keyword evidence="3" id="KW-0479">Metal-binding</keyword>
<evidence type="ECO:0000259" key="8">
    <source>
        <dbReference type="Pfam" id="PF00962"/>
    </source>
</evidence>
<dbReference type="InterPro" id="IPR032466">
    <property type="entry name" value="Metal_Hydrolase"/>
</dbReference>
<evidence type="ECO:0000256" key="5">
    <source>
        <dbReference type="ARBA" id="ARBA00022833"/>
    </source>
</evidence>
<proteinExistence type="inferred from homology"/>
<dbReference type="GO" id="GO:0046872">
    <property type="term" value="F:metal ion binding"/>
    <property type="evidence" value="ECO:0007669"/>
    <property type="project" value="UniProtKB-KW"/>
</dbReference>
<keyword evidence="10" id="KW-1185">Reference proteome</keyword>
<protein>
    <recommendedName>
        <fullName evidence="8">Adenosine deaminase domain-containing protein</fullName>
    </recommendedName>
</protein>
<dbReference type="InterPro" id="IPR001365">
    <property type="entry name" value="A_deaminase_dom"/>
</dbReference>
<dbReference type="Pfam" id="PF00962">
    <property type="entry name" value="A_deaminase"/>
    <property type="match status" value="1"/>
</dbReference>
<comment type="catalytic activity">
    <reaction evidence="7">
        <text>N(6)-methyl-AMP + H2O + H(+) = IMP + methylamine</text>
        <dbReference type="Rhea" id="RHEA:16001"/>
        <dbReference type="ChEBI" id="CHEBI:15377"/>
        <dbReference type="ChEBI" id="CHEBI:15378"/>
        <dbReference type="ChEBI" id="CHEBI:58053"/>
        <dbReference type="ChEBI" id="CHEBI:59338"/>
        <dbReference type="ChEBI" id="CHEBI:144842"/>
    </reaction>
    <physiologicalReaction direction="left-to-right" evidence="7">
        <dbReference type="Rhea" id="RHEA:16002"/>
    </physiologicalReaction>
</comment>
<sequence>MTHIAPSIAGPAANALNSLTESQVSFIRSLPKAELHCHLNGSIPLATLQRLAAERDDLTDEASEAVKSGLETLKQGVQLSAIGDFFGLFPAVYSLTSNPAALREVTRDVLHVFLDPKSEGDQIIPPECAYLELRSTPRKTPHMTRKQYIEAVLAEVEAYPADKAALIVSVDRRMSVEDALECVSLAVNLRNEGRRVVGVDLCGDPKAGDMKDFIPAFEMVHKAGLGLTLHIAEVSYSELPPDTDVLLSARPTRLGHATFLNDAEQMYICDNKIPIEICLTSNLLCKTVTDLESHHINAYLQQDHPVSICTDDILPFRTSLTAEYALLLAKQPLGLGLTEEQVEKIAKFGMASRFTSL</sequence>
<comment type="cofactor">
    <cofactor evidence="1">
        <name>Zn(2+)</name>
        <dbReference type="ChEBI" id="CHEBI:29105"/>
    </cofactor>
</comment>
<gene>
    <name evidence="9" type="ORF">M407DRAFT_24389</name>
</gene>
<evidence type="ECO:0000313" key="9">
    <source>
        <dbReference type="EMBL" id="KIO26302.1"/>
    </source>
</evidence>
<dbReference type="SUPFAM" id="SSF51556">
    <property type="entry name" value="Metallo-dependent hydrolases"/>
    <property type="match status" value="1"/>
</dbReference>
<accession>A0A0C3LXU9</accession>
<evidence type="ECO:0000256" key="4">
    <source>
        <dbReference type="ARBA" id="ARBA00022801"/>
    </source>
</evidence>
<evidence type="ECO:0000256" key="6">
    <source>
        <dbReference type="ARBA" id="ARBA00023080"/>
    </source>
</evidence>
<dbReference type="GO" id="GO:0004000">
    <property type="term" value="F:adenosine deaminase activity"/>
    <property type="evidence" value="ECO:0007669"/>
    <property type="project" value="TreeGrafter"/>
</dbReference>
<evidence type="ECO:0000256" key="3">
    <source>
        <dbReference type="ARBA" id="ARBA00022723"/>
    </source>
</evidence>